<feature type="compositionally biased region" description="Acidic residues" evidence="1">
    <location>
        <begin position="63"/>
        <end position="77"/>
    </location>
</feature>
<protein>
    <submittedName>
        <fullName evidence="2">Uncharacterized protein</fullName>
    </submittedName>
</protein>
<feature type="compositionally biased region" description="Basic and acidic residues" evidence="1">
    <location>
        <begin position="94"/>
        <end position="104"/>
    </location>
</feature>
<dbReference type="VEuPathDB" id="FungiDB:FUN_012243"/>
<accession>A0A2N1KVT1</accession>
<reference evidence="2 3" key="2">
    <citation type="submission" date="2017-10" db="EMBL/GenBank/DDBJ databases">
        <title>Extensive intraspecific genome diversity in a model arbuscular mycorrhizal fungus.</title>
        <authorList>
            <person name="Chen E.C.H."/>
            <person name="Morin E."/>
            <person name="Baudet D."/>
            <person name="Noel J."/>
            <person name="Ndikumana S."/>
            <person name="Charron P."/>
            <person name="St-Onge C."/>
            <person name="Giorgi J."/>
            <person name="Grigoriev I.V."/>
            <person name="Roux C."/>
            <person name="Martin F.M."/>
            <person name="Corradi N."/>
        </authorList>
    </citation>
    <scope>NUCLEOTIDE SEQUENCE [LARGE SCALE GENOMIC DNA]</scope>
    <source>
        <strain evidence="2 3">C2</strain>
    </source>
</reference>
<dbReference type="AlphaFoldDB" id="A0A2N1KVT1"/>
<sequence>MTKSKKNCINKDHLKVTDSASKTRKFVECNYLLHYSGTRNEPYSVESFPDEKGKKRIRAVENTSDDDDNNNDDDDGNESPNERGKKRIRVVKYSSDDNNKSPLK</sequence>
<evidence type="ECO:0000313" key="2">
    <source>
        <dbReference type="EMBL" id="PKK41202.1"/>
    </source>
</evidence>
<reference evidence="2 3" key="1">
    <citation type="submission" date="2016-04" db="EMBL/GenBank/DDBJ databases">
        <title>Genome analyses suggest a sexual origin of heterokaryosis in a supposedly ancient asexual fungus.</title>
        <authorList>
            <person name="Ropars J."/>
            <person name="Sedzielewska K."/>
            <person name="Noel J."/>
            <person name="Charron P."/>
            <person name="Farinelli L."/>
            <person name="Marton T."/>
            <person name="Kruger M."/>
            <person name="Pelin A."/>
            <person name="Brachmann A."/>
            <person name="Corradi N."/>
        </authorList>
    </citation>
    <scope>NUCLEOTIDE SEQUENCE [LARGE SCALE GENOMIC DNA]</scope>
    <source>
        <strain evidence="2 3">C2</strain>
    </source>
</reference>
<feature type="region of interest" description="Disordered" evidence="1">
    <location>
        <begin position="38"/>
        <end position="104"/>
    </location>
</feature>
<dbReference type="EMBL" id="LLXL01009981">
    <property type="protein sequence ID" value="PKK41202.1"/>
    <property type="molecule type" value="Genomic_DNA"/>
</dbReference>
<organism evidence="2 3">
    <name type="scientific">Rhizophagus irregularis</name>
    <dbReference type="NCBI Taxonomy" id="588596"/>
    <lineage>
        <taxon>Eukaryota</taxon>
        <taxon>Fungi</taxon>
        <taxon>Fungi incertae sedis</taxon>
        <taxon>Mucoromycota</taxon>
        <taxon>Glomeromycotina</taxon>
        <taxon>Glomeromycetes</taxon>
        <taxon>Glomerales</taxon>
        <taxon>Glomeraceae</taxon>
        <taxon>Rhizophagus</taxon>
    </lineage>
</organism>
<gene>
    <name evidence="2" type="ORF">RhiirC2_804974</name>
</gene>
<comment type="caution">
    <text evidence="2">The sequence shown here is derived from an EMBL/GenBank/DDBJ whole genome shotgun (WGS) entry which is preliminary data.</text>
</comment>
<proteinExistence type="predicted"/>
<name>A0A2N1KVT1_9GLOM</name>
<evidence type="ECO:0000256" key="1">
    <source>
        <dbReference type="SAM" id="MobiDB-lite"/>
    </source>
</evidence>
<evidence type="ECO:0000313" key="3">
    <source>
        <dbReference type="Proteomes" id="UP000233469"/>
    </source>
</evidence>
<dbReference type="Proteomes" id="UP000233469">
    <property type="component" value="Unassembled WGS sequence"/>
</dbReference>